<comment type="caution">
    <text evidence="2">The sequence shown here is derived from an EMBL/GenBank/DDBJ whole genome shotgun (WGS) entry which is preliminary data.</text>
</comment>
<gene>
    <name evidence="2" type="ORF">J2T15_003096</name>
</gene>
<protein>
    <recommendedName>
        <fullName evidence="4">Peptidase</fullName>
    </recommendedName>
</protein>
<evidence type="ECO:0008006" key="4">
    <source>
        <dbReference type="Google" id="ProtNLM"/>
    </source>
</evidence>
<keyword evidence="1" id="KW-0732">Signal</keyword>
<sequence length="408" mass="43336">MNKMYKVLATASIMALAAVPLTAGAQDIPPAPIHTGQGQIVKQAIVVPAVWGQITDFVNDASGKFITVKGRGLAITDQNEMILNITKDTKIIDARGKTVALKTIIDEKKVVKAFYGPNITKSFPARGTALTLVVQDNSFTGIEGTVGEVQDNGIVVTGSNIYSSSEETVVLYFADNVQIFDQNGQAIKADVIQTGMTVRSIYGPAVTKSIPPQSTTKYVVVNTDIEEQVPPGTDGIITNIADKQITVIGNPMEQGGVNYVILTVDEQTEIVNEKGESLTADALKQDARVEAYYGEVMTMIYPAQTHADKLVVKAAQSNKVEGTIEASDRAGKDQVYVNVGSDDSTSNDIILNIGEATQVIYSLGFDSGLVAGSKIVAYHANEMTDSIPGMTNAEIVIVNNDNAAGTAE</sequence>
<dbReference type="EMBL" id="JAUSSU010000006">
    <property type="protein sequence ID" value="MDQ0113653.1"/>
    <property type="molecule type" value="Genomic_DNA"/>
</dbReference>
<name>A0ABT9U215_PAEHA</name>
<feature type="chain" id="PRO_5045527671" description="Peptidase" evidence="1">
    <location>
        <begin position="26"/>
        <end position="408"/>
    </location>
</feature>
<evidence type="ECO:0000256" key="1">
    <source>
        <dbReference type="SAM" id="SignalP"/>
    </source>
</evidence>
<evidence type="ECO:0000313" key="2">
    <source>
        <dbReference type="EMBL" id="MDQ0113653.1"/>
    </source>
</evidence>
<keyword evidence="3" id="KW-1185">Reference proteome</keyword>
<feature type="signal peptide" evidence="1">
    <location>
        <begin position="1"/>
        <end position="25"/>
    </location>
</feature>
<evidence type="ECO:0000313" key="3">
    <source>
        <dbReference type="Proteomes" id="UP001229346"/>
    </source>
</evidence>
<dbReference type="Proteomes" id="UP001229346">
    <property type="component" value="Unassembled WGS sequence"/>
</dbReference>
<reference evidence="2 3" key="1">
    <citation type="submission" date="2023-07" db="EMBL/GenBank/DDBJ databases">
        <title>Sorghum-associated microbial communities from plants grown in Nebraska, USA.</title>
        <authorList>
            <person name="Schachtman D."/>
        </authorList>
    </citation>
    <scope>NUCLEOTIDE SEQUENCE [LARGE SCALE GENOMIC DNA]</scope>
    <source>
        <strain evidence="2 3">CC482</strain>
    </source>
</reference>
<organism evidence="2 3">
    <name type="scientific">Paenibacillus harenae</name>
    <dbReference type="NCBI Taxonomy" id="306543"/>
    <lineage>
        <taxon>Bacteria</taxon>
        <taxon>Bacillati</taxon>
        <taxon>Bacillota</taxon>
        <taxon>Bacilli</taxon>
        <taxon>Bacillales</taxon>
        <taxon>Paenibacillaceae</taxon>
        <taxon>Paenibacillus</taxon>
    </lineage>
</organism>
<proteinExistence type="predicted"/>
<accession>A0ABT9U215</accession>
<dbReference type="RefSeq" id="WP_307204901.1">
    <property type="nucleotide sequence ID" value="NZ_JAUSSU010000006.1"/>
</dbReference>